<evidence type="ECO:0000256" key="9">
    <source>
        <dbReference type="HAMAP-Rule" id="MF_00540"/>
    </source>
</evidence>
<evidence type="ECO:0000256" key="8">
    <source>
        <dbReference type="ARBA" id="ARBA00049213"/>
    </source>
</evidence>
<dbReference type="SUPFAM" id="SSF51556">
    <property type="entry name" value="Metallo-dependent hydrolases"/>
    <property type="match status" value="1"/>
</dbReference>
<feature type="site" description="Important for catalytic activity" evidence="9">
    <location>
        <position position="229"/>
    </location>
</feature>
<keyword evidence="5 9" id="KW-0546">Nucleotide metabolism</keyword>
<dbReference type="GO" id="GO:0006154">
    <property type="term" value="P:adenosine catabolic process"/>
    <property type="evidence" value="ECO:0007669"/>
    <property type="project" value="TreeGrafter"/>
</dbReference>
<evidence type="ECO:0000256" key="3">
    <source>
        <dbReference type="ARBA" id="ARBA00022801"/>
    </source>
</evidence>
<sequence length="360" mass="39592">MSLDLELLRAAPKVSLHDHLDGGLRPQTIIDLARGINLELPADTADDLAEWFFVSANSGSLEMYLKTFDYTVAVMQTAANLRRVAREFVEDLAADGVVYGETRWAPEQHLEQGLTTAEAVEAVRDGLAEGMEICAEQGHPIVVQQLVTSMRHASPSRDIAKLAIKYRDDSVAGFDIAGAEAGYPPTRYLDAFDYLKRNNAYFTIHAGEAFGLPSIWEALQICGANRLGHGVRIMDDISTGDDGRPMLGELASYVRNQRVPLEMCPSSNVQTGAAPSIAEHPIGTLAKLRFRVTVNTDNRLVSRTTLTREFTLLSEAFGYDLSDVRWFTINAAKSAFYRFDHRLALIEDVIKPGFAELGAG</sequence>
<dbReference type="GO" id="GO:0009168">
    <property type="term" value="P:purine ribonucleoside monophosphate biosynthetic process"/>
    <property type="evidence" value="ECO:0007669"/>
    <property type="project" value="UniProtKB-UniRule"/>
</dbReference>
<protein>
    <recommendedName>
        <fullName evidence="1 9">Adenosine deaminase</fullName>
        <ecNumber evidence="1 9">3.5.4.4</ecNumber>
    </recommendedName>
    <alternativeName>
        <fullName evidence="6 9">Adenosine aminohydrolase</fullName>
    </alternativeName>
</protein>
<comment type="function">
    <text evidence="9">Catalyzes the hydrolytic deamination of adenosine and 2-deoxyadenosine.</text>
</comment>
<comment type="catalytic activity">
    <reaction evidence="8">
        <text>2'-deoxyadenosine + H2O + H(+) = 2'-deoxyinosine + NH4(+)</text>
        <dbReference type="Rhea" id="RHEA:28190"/>
        <dbReference type="ChEBI" id="CHEBI:15377"/>
        <dbReference type="ChEBI" id="CHEBI:15378"/>
        <dbReference type="ChEBI" id="CHEBI:17256"/>
        <dbReference type="ChEBI" id="CHEBI:28938"/>
        <dbReference type="ChEBI" id="CHEBI:28997"/>
        <dbReference type="EC" id="3.5.4.4"/>
    </reaction>
    <physiologicalReaction direction="left-to-right" evidence="8">
        <dbReference type="Rhea" id="RHEA:28191"/>
    </physiologicalReaction>
</comment>
<dbReference type="GO" id="GO:0009117">
    <property type="term" value="P:nucleotide metabolic process"/>
    <property type="evidence" value="ECO:0007669"/>
    <property type="project" value="UniProtKB-KW"/>
</dbReference>
<keyword evidence="3 9" id="KW-0378">Hydrolase</keyword>
<feature type="binding site" evidence="9">
    <location>
        <position position="297"/>
    </location>
    <ligand>
        <name>Zn(2+)</name>
        <dbReference type="ChEBI" id="CHEBI:29105"/>
        <note>catalytic</note>
    </ligand>
</feature>
<dbReference type="PANTHER" id="PTHR11409:SF43">
    <property type="entry name" value="ADENOSINE DEAMINASE"/>
    <property type="match status" value="1"/>
</dbReference>
<feature type="active site" description="Proton donor" evidence="9">
    <location>
        <position position="208"/>
    </location>
</feature>
<keyword evidence="4 9" id="KW-0862">Zinc</keyword>
<evidence type="ECO:0000256" key="5">
    <source>
        <dbReference type="ARBA" id="ARBA00023080"/>
    </source>
</evidence>
<evidence type="ECO:0000313" key="11">
    <source>
        <dbReference type="EMBL" id="CAA9396027.1"/>
    </source>
</evidence>
<feature type="binding site" evidence="9">
    <location>
        <position position="205"/>
    </location>
    <ligand>
        <name>Zn(2+)</name>
        <dbReference type="ChEBI" id="CHEBI:29105"/>
        <note>catalytic</note>
    </ligand>
</feature>
<name>A0A6J4NZA1_9ACTN</name>
<accession>A0A6J4NZA1</accession>
<dbReference type="GO" id="GO:0004000">
    <property type="term" value="F:adenosine deaminase activity"/>
    <property type="evidence" value="ECO:0007669"/>
    <property type="project" value="UniProtKB-UniRule"/>
</dbReference>
<gene>
    <name evidence="9" type="primary">add</name>
    <name evidence="11" type="ORF">AVDCRST_MAG75-1839</name>
</gene>
<dbReference type="EMBL" id="CADCUO010000114">
    <property type="protein sequence ID" value="CAA9396027.1"/>
    <property type="molecule type" value="Genomic_DNA"/>
</dbReference>
<comment type="caution">
    <text evidence="9">Lacks conserved residue(s) required for the propagation of feature annotation.</text>
</comment>
<dbReference type="FunFam" id="3.20.20.140:FF:000020">
    <property type="entry name" value="Adenosine deaminase"/>
    <property type="match status" value="1"/>
</dbReference>
<dbReference type="InterPro" id="IPR032466">
    <property type="entry name" value="Metal_Hydrolase"/>
</dbReference>
<dbReference type="InterPro" id="IPR001365">
    <property type="entry name" value="A_deaminase_dom"/>
</dbReference>
<evidence type="ECO:0000256" key="2">
    <source>
        <dbReference type="ARBA" id="ARBA00022723"/>
    </source>
</evidence>
<dbReference type="Pfam" id="PF00962">
    <property type="entry name" value="A_deaminase"/>
    <property type="match status" value="1"/>
</dbReference>
<reference evidence="11" key="1">
    <citation type="submission" date="2020-02" db="EMBL/GenBank/DDBJ databases">
        <authorList>
            <person name="Meier V. D."/>
        </authorList>
    </citation>
    <scope>NUCLEOTIDE SEQUENCE</scope>
    <source>
        <strain evidence="11">AVDCRST_MAG75</strain>
    </source>
</reference>
<dbReference type="InterPro" id="IPR028893">
    <property type="entry name" value="A_deaminase"/>
</dbReference>
<organism evidence="11">
    <name type="scientific">uncultured Propionibacteriaceae bacterium</name>
    <dbReference type="NCBI Taxonomy" id="257457"/>
    <lineage>
        <taxon>Bacteria</taxon>
        <taxon>Bacillati</taxon>
        <taxon>Actinomycetota</taxon>
        <taxon>Actinomycetes</taxon>
        <taxon>Propionibacteriales</taxon>
        <taxon>Propionibacteriaceae</taxon>
        <taxon>environmental samples</taxon>
    </lineage>
</organism>
<evidence type="ECO:0000256" key="4">
    <source>
        <dbReference type="ARBA" id="ARBA00022833"/>
    </source>
</evidence>
<proteinExistence type="inferred from homology"/>
<dbReference type="GO" id="GO:0005829">
    <property type="term" value="C:cytosol"/>
    <property type="evidence" value="ECO:0007669"/>
    <property type="project" value="TreeGrafter"/>
</dbReference>
<dbReference type="AlphaFoldDB" id="A0A6J4NZA1"/>
<feature type="binding site" evidence="9">
    <location>
        <position position="178"/>
    </location>
    <ligand>
        <name>substrate</name>
    </ligand>
</feature>
<dbReference type="GO" id="GO:0046103">
    <property type="term" value="P:inosine biosynthetic process"/>
    <property type="evidence" value="ECO:0007669"/>
    <property type="project" value="TreeGrafter"/>
</dbReference>
<keyword evidence="2 9" id="KW-0479">Metal-binding</keyword>
<comment type="catalytic activity">
    <reaction evidence="7">
        <text>adenosine + H2O + H(+) = inosine + NH4(+)</text>
        <dbReference type="Rhea" id="RHEA:24408"/>
        <dbReference type="ChEBI" id="CHEBI:15377"/>
        <dbReference type="ChEBI" id="CHEBI:15378"/>
        <dbReference type="ChEBI" id="CHEBI:16335"/>
        <dbReference type="ChEBI" id="CHEBI:17596"/>
        <dbReference type="ChEBI" id="CHEBI:28938"/>
        <dbReference type="EC" id="3.5.4.4"/>
    </reaction>
    <physiologicalReaction direction="left-to-right" evidence="7">
        <dbReference type="Rhea" id="RHEA:24409"/>
    </physiologicalReaction>
</comment>
<dbReference type="NCBIfam" id="NF006847">
    <property type="entry name" value="PRK09358.1-2"/>
    <property type="match status" value="1"/>
</dbReference>
<dbReference type="HAMAP" id="MF_00540">
    <property type="entry name" value="A_deaminase"/>
    <property type="match status" value="1"/>
</dbReference>
<evidence type="ECO:0000256" key="7">
    <source>
        <dbReference type="ARBA" id="ARBA00047989"/>
    </source>
</evidence>
<dbReference type="PANTHER" id="PTHR11409">
    <property type="entry name" value="ADENOSINE DEAMINASE"/>
    <property type="match status" value="1"/>
</dbReference>
<dbReference type="GO" id="GO:0043103">
    <property type="term" value="P:hypoxanthine salvage"/>
    <property type="evidence" value="ECO:0007669"/>
    <property type="project" value="TreeGrafter"/>
</dbReference>
<evidence type="ECO:0000259" key="10">
    <source>
        <dbReference type="Pfam" id="PF00962"/>
    </source>
</evidence>
<comment type="similarity">
    <text evidence="9">Belongs to the metallo-dependent hydrolases superfamily. Adenosine and AMP deaminases family. Adenosine deaminase subfamily.</text>
</comment>
<comment type="cofactor">
    <cofactor evidence="9">
        <name>Zn(2+)</name>
        <dbReference type="ChEBI" id="CHEBI:29105"/>
    </cofactor>
    <text evidence="9">Binds 1 zinc ion per subunit.</text>
</comment>
<dbReference type="EC" id="3.5.4.4" evidence="1 9"/>
<dbReference type="GO" id="GO:0008270">
    <property type="term" value="F:zinc ion binding"/>
    <property type="evidence" value="ECO:0007669"/>
    <property type="project" value="UniProtKB-UniRule"/>
</dbReference>
<dbReference type="InterPro" id="IPR006330">
    <property type="entry name" value="Ado/ade_deaminase"/>
</dbReference>
<feature type="binding site" evidence="9">
    <location>
        <position position="19"/>
    </location>
    <ligand>
        <name>substrate</name>
    </ligand>
</feature>
<feature type="binding site" evidence="9">
    <location>
        <position position="17"/>
    </location>
    <ligand>
        <name>Zn(2+)</name>
        <dbReference type="ChEBI" id="CHEBI:29105"/>
        <note>catalytic</note>
    </ligand>
</feature>
<feature type="domain" description="Adenosine deaminase" evidence="10">
    <location>
        <begin position="12"/>
        <end position="351"/>
    </location>
</feature>
<dbReference type="NCBIfam" id="TIGR01430">
    <property type="entry name" value="aden_deam"/>
    <property type="match status" value="1"/>
</dbReference>
<feature type="binding site" evidence="9">
    <location>
        <position position="19"/>
    </location>
    <ligand>
        <name>Zn(2+)</name>
        <dbReference type="ChEBI" id="CHEBI:29105"/>
        <note>catalytic</note>
    </ligand>
</feature>
<dbReference type="Gene3D" id="3.20.20.140">
    <property type="entry name" value="Metal-dependent hydrolases"/>
    <property type="match status" value="1"/>
</dbReference>
<evidence type="ECO:0000256" key="1">
    <source>
        <dbReference type="ARBA" id="ARBA00012784"/>
    </source>
</evidence>
<feature type="binding site" evidence="9">
    <location>
        <position position="21"/>
    </location>
    <ligand>
        <name>substrate</name>
    </ligand>
</feature>
<evidence type="ECO:0000256" key="6">
    <source>
        <dbReference type="ARBA" id="ARBA00031852"/>
    </source>
</evidence>